<dbReference type="InterPro" id="IPR007369">
    <property type="entry name" value="Peptidase_A22B_SPP"/>
</dbReference>
<dbReference type="PANTHER" id="PTHR12174:SF23">
    <property type="entry name" value="MINOR HISTOCOMPATIBILITY ANTIGEN H13"/>
    <property type="match status" value="1"/>
</dbReference>
<evidence type="ECO:0008006" key="12">
    <source>
        <dbReference type="Google" id="ProtNLM"/>
    </source>
</evidence>
<dbReference type="InterPro" id="IPR006639">
    <property type="entry name" value="Preselin/SPP"/>
</dbReference>
<feature type="transmembrane region" description="Helical" evidence="9">
    <location>
        <begin position="332"/>
        <end position="350"/>
    </location>
</feature>
<feature type="compositionally biased region" description="Basic residues" evidence="8">
    <location>
        <begin position="437"/>
        <end position="447"/>
    </location>
</feature>
<dbReference type="GO" id="GO:0098554">
    <property type="term" value="C:cytoplasmic side of endoplasmic reticulum membrane"/>
    <property type="evidence" value="ECO:0007669"/>
    <property type="project" value="TreeGrafter"/>
</dbReference>
<evidence type="ECO:0000256" key="7">
    <source>
        <dbReference type="ARBA" id="ARBA00023136"/>
    </source>
</evidence>
<dbReference type="OrthoDB" id="29661at2759"/>
<evidence type="ECO:0000256" key="3">
    <source>
        <dbReference type="ARBA" id="ARBA00022692"/>
    </source>
</evidence>
<name>A0A8K0JTE0_9TREE</name>
<evidence type="ECO:0000256" key="8">
    <source>
        <dbReference type="SAM" id="MobiDB-lite"/>
    </source>
</evidence>
<feature type="transmembrane region" description="Helical" evidence="9">
    <location>
        <begin position="109"/>
        <end position="130"/>
    </location>
</feature>
<dbReference type="PANTHER" id="PTHR12174">
    <property type="entry name" value="SIGNAL PEPTIDE PEPTIDASE"/>
    <property type="match status" value="1"/>
</dbReference>
<proteinExistence type="inferred from homology"/>
<comment type="subcellular location">
    <subcellularLocation>
        <location evidence="1">Endoplasmic reticulum membrane</location>
        <topology evidence="1">Multi-pass membrane protein</topology>
    </subcellularLocation>
</comment>
<reference evidence="10" key="1">
    <citation type="submission" date="2020-04" db="EMBL/GenBank/DDBJ databases">
        <title>Analysis of mating type loci in Filobasidium floriforme.</title>
        <authorList>
            <person name="Nowrousian M."/>
        </authorList>
    </citation>
    <scope>NUCLEOTIDE SEQUENCE</scope>
    <source>
        <strain evidence="10">CBS 6242</strain>
    </source>
</reference>
<evidence type="ECO:0000256" key="6">
    <source>
        <dbReference type="ARBA" id="ARBA00022989"/>
    </source>
</evidence>
<protein>
    <recommendedName>
        <fullName evidence="12">Minor histocompatibility antigen H13</fullName>
    </recommendedName>
</protein>
<evidence type="ECO:0000313" key="11">
    <source>
        <dbReference type="Proteomes" id="UP000812966"/>
    </source>
</evidence>
<dbReference type="Proteomes" id="UP000812966">
    <property type="component" value="Unassembled WGS sequence"/>
</dbReference>
<keyword evidence="4" id="KW-0378">Hydrolase</keyword>
<dbReference type="GO" id="GO:0006465">
    <property type="term" value="P:signal peptide processing"/>
    <property type="evidence" value="ECO:0007669"/>
    <property type="project" value="TreeGrafter"/>
</dbReference>
<evidence type="ECO:0000256" key="2">
    <source>
        <dbReference type="ARBA" id="ARBA00006859"/>
    </source>
</evidence>
<keyword evidence="3 9" id="KW-0812">Transmembrane</keyword>
<dbReference type="SMART" id="SM00730">
    <property type="entry name" value="PSN"/>
    <property type="match status" value="1"/>
</dbReference>
<evidence type="ECO:0000256" key="5">
    <source>
        <dbReference type="ARBA" id="ARBA00022824"/>
    </source>
</evidence>
<keyword evidence="6 9" id="KW-1133">Transmembrane helix</keyword>
<dbReference type="GO" id="GO:0042500">
    <property type="term" value="F:aspartic endopeptidase activity, intramembrane cleaving"/>
    <property type="evidence" value="ECO:0007669"/>
    <property type="project" value="InterPro"/>
</dbReference>
<feature type="transmembrane region" description="Helical" evidence="9">
    <location>
        <begin position="209"/>
        <end position="233"/>
    </location>
</feature>
<sequence length="447" mass="49761">MPSRESSEDWSLYYAYGALGVQALLPIVIGSYASVKTPKWIRHRGKATKKEVILNPDDSDDEDDEEVEERIGLTDSLMFPVIASCMLLGLFLVFKYLDSKWINKILGGYFAFASVLAFQFTFTYLIKGAWSKFSSKPYTKYHFRLEQGYKQIMHIPLTAISLVVIPFSIALPIIYIFTDRPWYITNILSFSFAVSSISVLRLDGFKTGGALLIGLFFYDIFWVFGTPVMVTVAKNLDAPIKVLAPRDLHNADAGFSMLGLGDIVIPGIFVSLALRYDFSSYVRRTLKRNPDASPAAGDSYSKPYFLAVMVAYIAGLATTVAVMHIFEAAQPALLYLSPACIGAILLMGVLRGELPQLWQWSDDEEETEKGEQNKVTWAEAAKMDETPVVGDYARKANPVEGKPTASTEDQASPSVTASQDNEDWMNLENDKSENGKSKKKKASKKKK</sequence>
<comment type="caution">
    <text evidence="10">The sequence shown here is derived from an EMBL/GenBank/DDBJ whole genome shotgun (WGS) entry which is preliminary data.</text>
</comment>
<dbReference type="GO" id="GO:0033619">
    <property type="term" value="P:membrane protein proteolysis"/>
    <property type="evidence" value="ECO:0007669"/>
    <property type="project" value="TreeGrafter"/>
</dbReference>
<feature type="region of interest" description="Disordered" evidence="8">
    <location>
        <begin position="362"/>
        <end position="447"/>
    </location>
</feature>
<organism evidence="10 11">
    <name type="scientific">Filobasidium floriforme</name>
    <dbReference type="NCBI Taxonomy" id="5210"/>
    <lineage>
        <taxon>Eukaryota</taxon>
        <taxon>Fungi</taxon>
        <taxon>Dikarya</taxon>
        <taxon>Basidiomycota</taxon>
        <taxon>Agaricomycotina</taxon>
        <taxon>Tremellomycetes</taxon>
        <taxon>Filobasidiales</taxon>
        <taxon>Filobasidiaceae</taxon>
        <taxon>Filobasidium</taxon>
    </lineage>
</organism>
<feature type="transmembrane region" description="Helical" evidence="9">
    <location>
        <begin position="77"/>
        <end position="97"/>
    </location>
</feature>
<feature type="transmembrane region" description="Helical" evidence="9">
    <location>
        <begin position="183"/>
        <end position="202"/>
    </location>
</feature>
<evidence type="ECO:0000313" key="10">
    <source>
        <dbReference type="EMBL" id="KAG7575396.1"/>
    </source>
</evidence>
<accession>A0A8K0JTE0</accession>
<keyword evidence="11" id="KW-1185">Reference proteome</keyword>
<feature type="compositionally biased region" description="Polar residues" evidence="8">
    <location>
        <begin position="404"/>
        <end position="419"/>
    </location>
</feature>
<feature type="transmembrane region" description="Helical" evidence="9">
    <location>
        <begin position="304"/>
        <end position="326"/>
    </location>
</feature>
<evidence type="ECO:0000256" key="9">
    <source>
        <dbReference type="SAM" id="Phobius"/>
    </source>
</evidence>
<gene>
    <name evidence="10" type="ORF">FFLO_00386</name>
</gene>
<feature type="transmembrane region" description="Helical" evidence="9">
    <location>
        <begin position="12"/>
        <end position="35"/>
    </location>
</feature>
<feature type="transmembrane region" description="Helical" evidence="9">
    <location>
        <begin position="151"/>
        <end position="177"/>
    </location>
</feature>
<keyword evidence="7 9" id="KW-0472">Membrane</keyword>
<comment type="similarity">
    <text evidence="2">Belongs to the peptidase A22B family.</text>
</comment>
<keyword evidence="5" id="KW-0256">Endoplasmic reticulum</keyword>
<dbReference type="Pfam" id="PF04258">
    <property type="entry name" value="Peptidase_A22B"/>
    <property type="match status" value="1"/>
</dbReference>
<dbReference type="AlphaFoldDB" id="A0A8K0JTE0"/>
<feature type="transmembrane region" description="Helical" evidence="9">
    <location>
        <begin position="253"/>
        <end position="274"/>
    </location>
</feature>
<dbReference type="GO" id="GO:0098553">
    <property type="term" value="C:lumenal side of endoplasmic reticulum membrane"/>
    <property type="evidence" value="ECO:0007669"/>
    <property type="project" value="TreeGrafter"/>
</dbReference>
<evidence type="ECO:0000256" key="1">
    <source>
        <dbReference type="ARBA" id="ARBA00004477"/>
    </source>
</evidence>
<dbReference type="EMBL" id="JABELV010000004">
    <property type="protein sequence ID" value="KAG7575396.1"/>
    <property type="molecule type" value="Genomic_DNA"/>
</dbReference>
<evidence type="ECO:0000256" key="4">
    <source>
        <dbReference type="ARBA" id="ARBA00022801"/>
    </source>
</evidence>